<gene>
    <name evidence="12" type="primary">bglA</name>
    <name evidence="12" type="ORF">BN13_580007</name>
</gene>
<evidence type="ECO:0000256" key="4">
    <source>
        <dbReference type="ARBA" id="ARBA00022801"/>
    </source>
</evidence>
<dbReference type="InterPro" id="IPR017853">
    <property type="entry name" value="GH"/>
</dbReference>
<comment type="catalytic activity">
    <reaction evidence="1 11">
        <text>Hydrolysis of terminal, non-reducing beta-D-glucosyl residues with release of beta-D-glucose.</text>
        <dbReference type="EC" id="3.2.1.21"/>
    </reaction>
</comment>
<dbReference type="AlphaFoldDB" id="A0A077MDS7"/>
<dbReference type="OrthoDB" id="9765195at2"/>
<dbReference type="FunFam" id="3.20.20.80:FF:000004">
    <property type="entry name" value="Beta-glucosidase 6-phospho-beta-glucosidase"/>
    <property type="match status" value="1"/>
</dbReference>
<keyword evidence="6" id="KW-0119">Carbohydrate metabolism</keyword>
<organism evidence="12 13">
    <name type="scientific">Nostocoides jenkinsii Ben 74</name>
    <dbReference type="NCBI Taxonomy" id="1193518"/>
    <lineage>
        <taxon>Bacteria</taxon>
        <taxon>Bacillati</taxon>
        <taxon>Actinomycetota</taxon>
        <taxon>Actinomycetes</taxon>
        <taxon>Micrococcales</taxon>
        <taxon>Intrasporangiaceae</taxon>
        <taxon>Nostocoides</taxon>
    </lineage>
</organism>
<feature type="binding site" evidence="10">
    <location>
        <position position="400"/>
    </location>
    <ligand>
        <name>substrate</name>
    </ligand>
</feature>
<reference evidence="12 13" key="1">
    <citation type="journal article" date="2013" name="ISME J.">
        <title>A metabolic model for members of the genus Tetrasphaera involved in enhanced biological phosphorus removal.</title>
        <authorList>
            <person name="Kristiansen R."/>
            <person name="Nguyen H.T.T."/>
            <person name="Saunders A.M."/>
            <person name="Nielsen J.L."/>
            <person name="Wimmer R."/>
            <person name="Le V.Q."/>
            <person name="McIlroy S.J."/>
            <person name="Petrovski S."/>
            <person name="Seviour R.J."/>
            <person name="Calteau A."/>
            <person name="Nielsen K.L."/>
            <person name="Nielsen P.H."/>
        </authorList>
    </citation>
    <scope>NUCLEOTIDE SEQUENCE [LARGE SCALE GENOMIC DNA]</scope>
    <source>
        <strain evidence="12 13">Ben 74</strain>
    </source>
</reference>
<dbReference type="Gene3D" id="3.20.20.80">
    <property type="entry name" value="Glycosidases"/>
    <property type="match status" value="1"/>
</dbReference>
<comment type="caution">
    <text evidence="12">The sequence shown here is derived from an EMBL/GenBank/DDBJ whole genome shotgun (WGS) entry which is preliminary data.</text>
</comment>
<feature type="active site" description="Nucleophile" evidence="9">
    <location>
        <position position="353"/>
    </location>
</feature>
<dbReference type="PRINTS" id="PR00131">
    <property type="entry name" value="GLHYDRLASE1"/>
</dbReference>
<feature type="binding site" evidence="10">
    <location>
        <position position="287"/>
    </location>
    <ligand>
        <name>substrate</name>
    </ligand>
</feature>
<dbReference type="PROSITE" id="PS00653">
    <property type="entry name" value="GLYCOSYL_HYDROL_F1_2"/>
    <property type="match status" value="1"/>
</dbReference>
<dbReference type="Proteomes" id="UP000035720">
    <property type="component" value="Unassembled WGS sequence"/>
</dbReference>
<feature type="binding site" evidence="10">
    <location>
        <position position="18"/>
    </location>
    <ligand>
        <name>substrate</name>
    </ligand>
</feature>
<dbReference type="RefSeq" id="WP_048546504.1">
    <property type="nucleotide sequence ID" value="NZ_HF571038.1"/>
</dbReference>
<dbReference type="InterPro" id="IPR017736">
    <property type="entry name" value="Glyco_hydro_1_beta-glucosidase"/>
</dbReference>
<comment type="similarity">
    <text evidence="2 11">Belongs to the glycosyl hydrolase 1 family.</text>
</comment>
<evidence type="ECO:0000256" key="7">
    <source>
        <dbReference type="ARBA" id="ARBA00023295"/>
    </source>
</evidence>
<dbReference type="InterPro" id="IPR033132">
    <property type="entry name" value="GH_1_N_CS"/>
</dbReference>
<keyword evidence="4 11" id="KW-0378">Hydrolase</keyword>
<dbReference type="PANTHER" id="PTHR10353">
    <property type="entry name" value="GLYCOSYL HYDROLASE"/>
    <property type="match status" value="1"/>
</dbReference>
<keyword evidence="8" id="KW-0624">Polysaccharide degradation</keyword>
<dbReference type="GO" id="GO:0008422">
    <property type="term" value="F:beta-glucosidase activity"/>
    <property type="evidence" value="ECO:0007669"/>
    <property type="project" value="UniProtKB-EC"/>
</dbReference>
<dbReference type="SUPFAM" id="SSF51445">
    <property type="entry name" value="(Trans)glycosidases"/>
    <property type="match status" value="1"/>
</dbReference>
<evidence type="ECO:0000313" key="12">
    <source>
        <dbReference type="EMBL" id="CCI54070.1"/>
    </source>
</evidence>
<evidence type="ECO:0000256" key="6">
    <source>
        <dbReference type="ARBA" id="ARBA00023277"/>
    </source>
</evidence>
<dbReference type="EC" id="3.2.1.21" evidence="3 11"/>
<dbReference type="EMBL" id="CAJC01000170">
    <property type="protein sequence ID" value="CCI54070.1"/>
    <property type="molecule type" value="Genomic_DNA"/>
</dbReference>
<dbReference type="NCBIfam" id="TIGR03356">
    <property type="entry name" value="BGL"/>
    <property type="match status" value="1"/>
</dbReference>
<evidence type="ECO:0000256" key="1">
    <source>
        <dbReference type="ARBA" id="ARBA00000448"/>
    </source>
</evidence>
<dbReference type="GO" id="GO:0005829">
    <property type="term" value="C:cytosol"/>
    <property type="evidence" value="ECO:0007669"/>
    <property type="project" value="TreeGrafter"/>
</dbReference>
<protein>
    <recommendedName>
        <fullName evidence="3 11">Beta-glucosidase</fullName>
        <ecNumber evidence="3 11">3.2.1.21</ecNumber>
    </recommendedName>
</protein>
<evidence type="ECO:0000256" key="5">
    <source>
        <dbReference type="ARBA" id="ARBA00023001"/>
    </source>
</evidence>
<evidence type="ECO:0000256" key="3">
    <source>
        <dbReference type="ARBA" id="ARBA00012744"/>
    </source>
</evidence>
<dbReference type="STRING" id="1193518.BN13_580007"/>
<evidence type="ECO:0000256" key="8">
    <source>
        <dbReference type="ARBA" id="ARBA00023326"/>
    </source>
</evidence>
<evidence type="ECO:0000313" key="13">
    <source>
        <dbReference type="Proteomes" id="UP000035720"/>
    </source>
</evidence>
<evidence type="ECO:0000256" key="10">
    <source>
        <dbReference type="PIRSR" id="PIRSR617736-2"/>
    </source>
</evidence>
<feature type="active site" description="Proton donor" evidence="9">
    <location>
        <position position="164"/>
    </location>
</feature>
<proteinExistence type="inferred from homology"/>
<evidence type="ECO:0000256" key="11">
    <source>
        <dbReference type="RuleBase" id="RU361175"/>
    </source>
</evidence>
<feature type="binding site" evidence="10">
    <location>
        <position position="119"/>
    </location>
    <ligand>
        <name>substrate</name>
    </ligand>
</feature>
<dbReference type="Pfam" id="PF00232">
    <property type="entry name" value="Glyco_hydro_1"/>
    <property type="match status" value="1"/>
</dbReference>
<evidence type="ECO:0000256" key="9">
    <source>
        <dbReference type="PIRSR" id="PIRSR617736-1"/>
    </source>
</evidence>
<feature type="binding site" evidence="10">
    <location>
        <position position="163"/>
    </location>
    <ligand>
        <name>substrate</name>
    </ligand>
</feature>
<keyword evidence="13" id="KW-1185">Reference proteome</keyword>
<name>A0A077MDS7_9MICO</name>
<keyword evidence="5" id="KW-0136">Cellulose degradation</keyword>
<sequence>MGTLPADFVFGVSTASYQIEGGVSEDGRGRSVWDDFCDRPGVIADGSSGAVACDSFHRSGDDIAAMAELGIAAYRFSVAWPRVLPQGRGQVNQAGLDYYDRLVDGLLAHGIRPCPTLFHWDLPSPLEAAGGWLERDTALAFGEYAAVVADRLADRADMWFPVNEPNVVTYLGYGTGAHAPGRALGLGALPVAHHLLLGHGLAVAALRAAGAASIGCANHHSPVWAASESPEDEAAAAFCDATFNRLFAEPILLGAYPEGLGDMLPGPVAEDLQLISAPLDSYGVNYYNPVLAAATPGPGEAAESTGLPYFFRRIEGYPRTDFDWPVVPDGLRELVVQLTQRYGDRLPPIYITENGCSDNTGPDSVGRVADSRRIDYVANHLDALGDAIDQGADVRGYFQWSLLDNFEWADGYAQRFGLIHVDFDTLTRTPKDSFAWYRDRIAANRG</sequence>
<dbReference type="GO" id="GO:0030245">
    <property type="term" value="P:cellulose catabolic process"/>
    <property type="evidence" value="ECO:0007669"/>
    <property type="project" value="UniProtKB-KW"/>
</dbReference>
<dbReference type="PANTHER" id="PTHR10353:SF36">
    <property type="entry name" value="LP05116P"/>
    <property type="match status" value="1"/>
</dbReference>
<keyword evidence="7 11" id="KW-0326">Glycosidase</keyword>
<accession>A0A077MDS7</accession>
<dbReference type="InterPro" id="IPR001360">
    <property type="entry name" value="Glyco_hydro_1"/>
</dbReference>
<evidence type="ECO:0000256" key="2">
    <source>
        <dbReference type="ARBA" id="ARBA00010838"/>
    </source>
</evidence>
<feature type="binding site" evidence="10">
    <location>
        <begin position="407"/>
        <end position="408"/>
    </location>
    <ligand>
        <name>substrate</name>
    </ligand>
</feature>